<feature type="domain" description="HTH CENPB-type" evidence="3">
    <location>
        <begin position="16"/>
        <end position="87"/>
    </location>
</feature>
<dbReference type="Gene3D" id="1.10.10.60">
    <property type="entry name" value="Homeodomain-like"/>
    <property type="match status" value="1"/>
</dbReference>
<comment type="subcellular location">
    <subcellularLocation>
        <location evidence="1">Nucleus</location>
    </subcellularLocation>
</comment>
<keyword evidence="2" id="KW-0238">DNA-binding</keyword>
<dbReference type="Pfam" id="PF03221">
    <property type="entry name" value="HTH_Tnp_Tc5"/>
    <property type="match status" value="1"/>
</dbReference>
<dbReference type="PANTHER" id="PTHR19303">
    <property type="entry name" value="TRANSPOSON"/>
    <property type="match status" value="1"/>
</dbReference>
<evidence type="ECO:0000259" key="3">
    <source>
        <dbReference type="PROSITE" id="PS51253"/>
    </source>
</evidence>
<protein>
    <recommendedName>
        <fullName evidence="3">HTH CENPB-type domain-containing protein</fullName>
    </recommendedName>
</protein>
<dbReference type="PROSITE" id="PS51253">
    <property type="entry name" value="HTH_CENPB"/>
    <property type="match status" value="1"/>
</dbReference>
<proteinExistence type="predicted"/>
<dbReference type="InterPro" id="IPR006600">
    <property type="entry name" value="HTH_CenpB_DNA-bd_dom"/>
</dbReference>
<gene>
    <name evidence="4" type="ORF">PR048_029909</name>
</gene>
<reference evidence="4 5" key="1">
    <citation type="submission" date="2023-02" db="EMBL/GenBank/DDBJ databases">
        <title>LHISI_Scaffold_Assembly.</title>
        <authorList>
            <person name="Stuart O.P."/>
            <person name="Cleave R."/>
            <person name="Magrath M.J.L."/>
            <person name="Mikheyev A.S."/>
        </authorList>
    </citation>
    <scope>NUCLEOTIDE SEQUENCE [LARGE SCALE GENOMIC DNA]</scope>
    <source>
        <strain evidence="4">Daus_M_001</strain>
        <tissue evidence="4">Leg muscle</tissue>
    </source>
</reference>
<comment type="caution">
    <text evidence="4">The sequence shown here is derived from an EMBL/GenBank/DDBJ whole genome shotgun (WGS) entry which is preliminary data.</text>
</comment>
<evidence type="ECO:0000313" key="5">
    <source>
        <dbReference type="Proteomes" id="UP001159363"/>
    </source>
</evidence>
<accession>A0ABQ9GAD7</accession>
<dbReference type="Pfam" id="PF03184">
    <property type="entry name" value="DDE_1"/>
    <property type="match status" value="1"/>
</dbReference>
<name>A0ABQ9GAD7_9NEOP</name>
<dbReference type="InterPro" id="IPR009057">
    <property type="entry name" value="Homeodomain-like_sf"/>
</dbReference>
<dbReference type="InterPro" id="IPR004875">
    <property type="entry name" value="DDE_SF_endonuclease_dom"/>
</dbReference>
<dbReference type="Proteomes" id="UP001159363">
    <property type="component" value="Chromosome 13"/>
</dbReference>
<evidence type="ECO:0000256" key="2">
    <source>
        <dbReference type="ARBA" id="ARBA00023125"/>
    </source>
</evidence>
<dbReference type="EMBL" id="JARBHB010000014">
    <property type="protein sequence ID" value="KAJ8868393.1"/>
    <property type="molecule type" value="Genomic_DNA"/>
</dbReference>
<dbReference type="PANTHER" id="PTHR19303:SF73">
    <property type="entry name" value="PROTEIN PDC2"/>
    <property type="match status" value="1"/>
</dbReference>
<sequence>MPPQRKVLCLTSSGKLKLINDIEKFPEPERCLVGWVEDRRANNIPVNGVLTKQKAHDFVEQPHATNFTDSNGWLGGVKTLPQNCKNNQMAWMTRDIFTDWLKGLKLQMKLGKRKFVLILDNCSGHAALPELDHVNVIFLPPNTTSILQPIYQTITKNIKLLLSRKEVVRLILYSIEQTSQHPDITKFSALRIARKAW</sequence>
<dbReference type="InterPro" id="IPR050863">
    <property type="entry name" value="CenT-Element_Derived"/>
</dbReference>
<evidence type="ECO:0000256" key="1">
    <source>
        <dbReference type="ARBA" id="ARBA00004123"/>
    </source>
</evidence>
<organism evidence="4 5">
    <name type="scientific">Dryococelus australis</name>
    <dbReference type="NCBI Taxonomy" id="614101"/>
    <lineage>
        <taxon>Eukaryota</taxon>
        <taxon>Metazoa</taxon>
        <taxon>Ecdysozoa</taxon>
        <taxon>Arthropoda</taxon>
        <taxon>Hexapoda</taxon>
        <taxon>Insecta</taxon>
        <taxon>Pterygota</taxon>
        <taxon>Neoptera</taxon>
        <taxon>Polyneoptera</taxon>
        <taxon>Phasmatodea</taxon>
        <taxon>Verophasmatodea</taxon>
        <taxon>Anareolatae</taxon>
        <taxon>Phasmatidae</taxon>
        <taxon>Eurycanthinae</taxon>
        <taxon>Dryococelus</taxon>
    </lineage>
</organism>
<evidence type="ECO:0000313" key="4">
    <source>
        <dbReference type="EMBL" id="KAJ8868393.1"/>
    </source>
</evidence>
<dbReference type="SUPFAM" id="SSF46689">
    <property type="entry name" value="Homeodomain-like"/>
    <property type="match status" value="1"/>
</dbReference>
<keyword evidence="5" id="KW-1185">Reference proteome</keyword>